<comment type="caution">
    <text evidence="2">The sequence shown here is derived from an EMBL/GenBank/DDBJ whole genome shotgun (WGS) entry which is preliminary data.</text>
</comment>
<keyword evidence="1" id="KW-0472">Membrane</keyword>
<protein>
    <submittedName>
        <fullName evidence="2">Uncharacterized protein</fullName>
    </submittedName>
</protein>
<gene>
    <name evidence="2" type="ORF">GCM10011534_14960</name>
</gene>
<organism evidence="2 3">
    <name type="scientific">Pseudooceanicola nanhaiensis</name>
    <dbReference type="NCBI Taxonomy" id="375761"/>
    <lineage>
        <taxon>Bacteria</taxon>
        <taxon>Pseudomonadati</taxon>
        <taxon>Pseudomonadota</taxon>
        <taxon>Alphaproteobacteria</taxon>
        <taxon>Rhodobacterales</taxon>
        <taxon>Paracoccaceae</taxon>
        <taxon>Pseudooceanicola</taxon>
    </lineage>
</organism>
<evidence type="ECO:0000256" key="1">
    <source>
        <dbReference type="SAM" id="Phobius"/>
    </source>
</evidence>
<feature type="transmembrane region" description="Helical" evidence="1">
    <location>
        <begin position="64"/>
        <end position="85"/>
    </location>
</feature>
<keyword evidence="1" id="KW-1133">Transmembrane helix</keyword>
<reference evidence="2" key="2">
    <citation type="submission" date="2020-09" db="EMBL/GenBank/DDBJ databases">
        <authorList>
            <person name="Sun Q."/>
            <person name="Zhou Y."/>
        </authorList>
    </citation>
    <scope>NUCLEOTIDE SEQUENCE</scope>
    <source>
        <strain evidence="2">CGMCC 1.6293</strain>
    </source>
</reference>
<dbReference type="AlphaFoldDB" id="A0A917SRH1"/>
<accession>A0A917SRH1</accession>
<keyword evidence="1" id="KW-0812">Transmembrane</keyword>
<keyword evidence="3" id="KW-1185">Reference proteome</keyword>
<dbReference type="EMBL" id="BMLF01000001">
    <property type="protein sequence ID" value="GGL93811.1"/>
    <property type="molecule type" value="Genomic_DNA"/>
</dbReference>
<sequence>MKRATRAVLLTALAVCFLPLVAVVASSWFAQWNGCTLHEGFSNPCVVNGVDYGETLSTLFVSGWFMLLTLPVAFILVIILGVMGLRDLIRRRG</sequence>
<dbReference type="Proteomes" id="UP000649829">
    <property type="component" value="Unassembled WGS sequence"/>
</dbReference>
<evidence type="ECO:0000313" key="2">
    <source>
        <dbReference type="EMBL" id="GGL93811.1"/>
    </source>
</evidence>
<evidence type="ECO:0000313" key="3">
    <source>
        <dbReference type="Proteomes" id="UP000649829"/>
    </source>
</evidence>
<reference evidence="2" key="1">
    <citation type="journal article" date="2014" name="Int. J. Syst. Evol. Microbiol.">
        <title>Complete genome sequence of Corynebacterium casei LMG S-19264T (=DSM 44701T), isolated from a smear-ripened cheese.</title>
        <authorList>
            <consortium name="US DOE Joint Genome Institute (JGI-PGF)"/>
            <person name="Walter F."/>
            <person name="Albersmeier A."/>
            <person name="Kalinowski J."/>
            <person name="Ruckert C."/>
        </authorList>
    </citation>
    <scope>NUCLEOTIDE SEQUENCE</scope>
    <source>
        <strain evidence="2">CGMCC 1.6293</strain>
    </source>
</reference>
<dbReference type="RefSeq" id="WP_051630405.1">
    <property type="nucleotide sequence ID" value="NZ_BMLF01000001.1"/>
</dbReference>
<proteinExistence type="predicted"/>
<name>A0A917SRH1_9RHOB</name>